<dbReference type="EMBL" id="PYOI01000001">
    <property type="protein sequence ID" value="PSV86356.1"/>
    <property type="molecule type" value="Genomic_DNA"/>
</dbReference>
<evidence type="ECO:0008006" key="3">
    <source>
        <dbReference type="Google" id="ProtNLM"/>
    </source>
</evidence>
<comment type="caution">
    <text evidence="1">The sequence shown here is derived from an EMBL/GenBank/DDBJ whole genome shotgun (WGS) entry which is preliminary data.</text>
</comment>
<dbReference type="RefSeq" id="WP_045062153.1">
    <property type="nucleotide sequence ID" value="NZ_CP131599.1"/>
</dbReference>
<accession>A0ABX5GKN2</accession>
<gene>
    <name evidence="1" type="ORF">CTM94_00675</name>
</gene>
<evidence type="ECO:0000313" key="2">
    <source>
        <dbReference type="Proteomes" id="UP000241566"/>
    </source>
</evidence>
<reference evidence="1 2" key="1">
    <citation type="submission" date="2018-01" db="EMBL/GenBank/DDBJ databases">
        <title>Whole genome sequencing of Histamine producing bacteria.</title>
        <authorList>
            <person name="Butler K."/>
        </authorList>
    </citation>
    <scope>NUCLEOTIDE SEQUENCE [LARGE SCALE GENOMIC DNA]</scope>
    <source>
        <strain evidence="1 2">ATCC 25521</strain>
    </source>
</reference>
<protein>
    <recommendedName>
        <fullName evidence="3">Integrase</fullName>
    </recommendedName>
</protein>
<evidence type="ECO:0000313" key="1">
    <source>
        <dbReference type="EMBL" id="PSV86356.1"/>
    </source>
</evidence>
<dbReference type="Proteomes" id="UP000241566">
    <property type="component" value="Unassembled WGS sequence"/>
</dbReference>
<sequence length="629" mass="70931">MAGKRKAIKVVTKPKTASVEPLSIDDMCIDNGRGQKYWLKRLRYRGVPTLARGGCNQGEFKTPDELVFANRDEFIREVYRLKPTGSTLTHHNNISVGLAGYLKYLDEFEPQALPLTNDNMERCIKHFNNLRLNGVTPSLPLSIRSGLAYILKQLGRESDARNLPEVSNLEASGKQGALDIETELKPISRILTKGYRALIQHIKNDTHPDIHPFFDEALLNEMNAKQGWKGNKLNGQKRAFKLAVQPSSIARTKNLFDDKTLKRVALLNQASRCALQLFFMLTGMNDSVLKGMKRSDVKFKAIGSGYYVFDGVKGRAGHKQIDNSLGFSKYTKQLLEDWLEVSKSHFVVAGVDDIDHQPLIPYLNTNHEVKDFNLNGSNPSSVNSLIGKLLACQINSSRFRKTKSDILMRVTEDVYLVSQGLNDTLNVVTRSYSGGVEADHNRDLSAMMETQAQIGRGESIAESIKNAKVLHSDILSDYDHNERFKRHEIPTTTIAPHGIRCTGDSNKKDQITRKLKNLAIDLVKNEKKCTAFLECFDCPYHILVASEQDIWLMLSFYEQVTEMKDIPAQNSIPKKKLYEIEAILSRTLTRFEQKAPAQYASAKQKMEISLHPLFANLRGLVDTLEVFNV</sequence>
<keyword evidence="2" id="KW-1185">Reference proteome</keyword>
<organism evidence="1 2">
    <name type="scientific">Photobacterium leiognathi</name>
    <dbReference type="NCBI Taxonomy" id="553611"/>
    <lineage>
        <taxon>Bacteria</taxon>
        <taxon>Pseudomonadati</taxon>
        <taxon>Pseudomonadota</taxon>
        <taxon>Gammaproteobacteria</taxon>
        <taxon>Vibrionales</taxon>
        <taxon>Vibrionaceae</taxon>
        <taxon>Photobacterium</taxon>
    </lineage>
</organism>
<proteinExistence type="predicted"/>
<name>A0ABX5GKN2_PHOLE</name>